<comment type="similarity">
    <text evidence="1">Belongs to the short-chain dehydrogenases/reductases (SDR) family.</text>
</comment>
<gene>
    <name evidence="3" type="ORF">GA0070558_12461</name>
</gene>
<dbReference type="GO" id="GO:0016020">
    <property type="term" value="C:membrane"/>
    <property type="evidence" value="ECO:0007669"/>
    <property type="project" value="TreeGrafter"/>
</dbReference>
<sequence length="249" mass="26074">MPEAHRSVLITGASRGIGRATALALAADGYAPVLWARSGDDLAKVADEVAEQGVPVRTSVVDVADRAAVARAAQESLAGLDRLDGLVLNAGQGTWTALSDLEPADWDRTVRTNLDGSFHVLKTVLPLLTAVRGALVVGLLSDSVCYPFAERAAYAASKSGLAALLEVTRRETREHGVRICRLMPSRVDTHFQGSYAVAAPGTRDGALTAAEVAAVIAGVFRLPAGVEVREIQLSSMTSTFGPFPERTGA</sequence>
<dbReference type="GO" id="GO:0016491">
    <property type="term" value="F:oxidoreductase activity"/>
    <property type="evidence" value="ECO:0007669"/>
    <property type="project" value="UniProtKB-KW"/>
</dbReference>
<dbReference type="PANTHER" id="PTHR44196:SF1">
    <property type="entry name" value="DEHYDROGENASE_REDUCTASE SDR FAMILY MEMBER 7B"/>
    <property type="match status" value="1"/>
</dbReference>
<dbReference type="Gene3D" id="3.40.50.720">
    <property type="entry name" value="NAD(P)-binding Rossmann-like Domain"/>
    <property type="match status" value="1"/>
</dbReference>
<dbReference type="InterPro" id="IPR036291">
    <property type="entry name" value="NAD(P)-bd_dom_sf"/>
</dbReference>
<dbReference type="EMBL" id="FMCW01000024">
    <property type="protein sequence ID" value="SCF06575.1"/>
    <property type="molecule type" value="Genomic_DNA"/>
</dbReference>
<accession>A0A1C4XDM8</accession>
<name>A0A1C4XDM8_9ACTN</name>
<proteinExistence type="inferred from homology"/>
<organism evidence="3 4">
    <name type="scientific">Micromonospora haikouensis</name>
    <dbReference type="NCBI Taxonomy" id="686309"/>
    <lineage>
        <taxon>Bacteria</taxon>
        <taxon>Bacillati</taxon>
        <taxon>Actinomycetota</taxon>
        <taxon>Actinomycetes</taxon>
        <taxon>Micromonosporales</taxon>
        <taxon>Micromonosporaceae</taxon>
        <taxon>Micromonospora</taxon>
    </lineage>
</organism>
<dbReference type="PROSITE" id="PS00061">
    <property type="entry name" value="ADH_SHORT"/>
    <property type="match status" value="1"/>
</dbReference>
<evidence type="ECO:0000313" key="3">
    <source>
        <dbReference type="EMBL" id="SCF06575.1"/>
    </source>
</evidence>
<keyword evidence="2" id="KW-0560">Oxidoreductase</keyword>
<dbReference type="InterPro" id="IPR020904">
    <property type="entry name" value="Sc_DH/Rdtase_CS"/>
</dbReference>
<dbReference type="PANTHER" id="PTHR44196">
    <property type="entry name" value="DEHYDROGENASE/REDUCTASE SDR FAMILY MEMBER 7B"/>
    <property type="match status" value="1"/>
</dbReference>
<dbReference type="Pfam" id="PF00106">
    <property type="entry name" value="adh_short"/>
    <property type="match status" value="1"/>
</dbReference>
<evidence type="ECO:0000313" key="4">
    <source>
        <dbReference type="Proteomes" id="UP000199375"/>
    </source>
</evidence>
<evidence type="ECO:0000256" key="1">
    <source>
        <dbReference type="ARBA" id="ARBA00006484"/>
    </source>
</evidence>
<protein>
    <submittedName>
        <fullName evidence="3">3-oxoacyl-[acyl-carrier protein] reductase</fullName>
    </submittedName>
</protein>
<reference evidence="3 4" key="1">
    <citation type="submission" date="2016-06" db="EMBL/GenBank/DDBJ databases">
        <authorList>
            <person name="Kjaerup R.B."/>
            <person name="Dalgaard T.S."/>
            <person name="Juul-Madsen H.R."/>
        </authorList>
    </citation>
    <scope>NUCLEOTIDE SEQUENCE [LARGE SCALE GENOMIC DNA]</scope>
    <source>
        <strain evidence="3 4">DSM 45626</strain>
    </source>
</reference>
<dbReference type="CDD" id="cd05233">
    <property type="entry name" value="SDR_c"/>
    <property type="match status" value="1"/>
</dbReference>
<dbReference type="Proteomes" id="UP000199375">
    <property type="component" value="Unassembled WGS sequence"/>
</dbReference>
<dbReference type="PRINTS" id="PR00081">
    <property type="entry name" value="GDHRDH"/>
</dbReference>
<dbReference type="SUPFAM" id="SSF51735">
    <property type="entry name" value="NAD(P)-binding Rossmann-fold domains"/>
    <property type="match status" value="1"/>
</dbReference>
<dbReference type="InterPro" id="IPR002347">
    <property type="entry name" value="SDR_fam"/>
</dbReference>
<evidence type="ECO:0000256" key="2">
    <source>
        <dbReference type="ARBA" id="ARBA00023002"/>
    </source>
</evidence>
<dbReference type="RefSeq" id="WP_091283570.1">
    <property type="nucleotide sequence ID" value="NZ_FMCW01000024.1"/>
</dbReference>
<dbReference type="AlphaFoldDB" id="A0A1C4XDM8"/>